<keyword evidence="1" id="KW-0539">Nucleus</keyword>
<feature type="region of interest" description="Disordered" evidence="2">
    <location>
        <begin position="743"/>
        <end position="811"/>
    </location>
</feature>
<dbReference type="Proteomes" id="UP001605036">
    <property type="component" value="Unassembled WGS sequence"/>
</dbReference>
<evidence type="ECO:0000256" key="2">
    <source>
        <dbReference type="SAM" id="MobiDB-lite"/>
    </source>
</evidence>
<dbReference type="SUPFAM" id="SSF48371">
    <property type="entry name" value="ARM repeat"/>
    <property type="match status" value="1"/>
</dbReference>
<dbReference type="GO" id="GO:0042273">
    <property type="term" value="P:ribosomal large subunit biogenesis"/>
    <property type="evidence" value="ECO:0007669"/>
    <property type="project" value="UniProtKB-UniRule"/>
</dbReference>
<keyword evidence="5" id="KW-1185">Reference proteome</keyword>
<comment type="caution">
    <text evidence="4">The sequence shown here is derived from an EMBL/GenBank/DDBJ whole genome shotgun (WGS) entry which is preliminary data.</text>
</comment>
<feature type="region of interest" description="Disordered" evidence="2">
    <location>
        <begin position="689"/>
        <end position="715"/>
    </location>
</feature>
<dbReference type="PANTHER" id="PTHR12730">
    <property type="entry name" value="HSDA/SDA1-RELATED"/>
    <property type="match status" value="1"/>
</dbReference>
<feature type="compositionally biased region" description="Basic and acidic residues" evidence="2">
    <location>
        <begin position="705"/>
        <end position="715"/>
    </location>
</feature>
<keyword evidence="1" id="KW-0813">Transport</keyword>
<feature type="compositionally biased region" description="Basic residues" evidence="2">
    <location>
        <begin position="792"/>
        <end position="811"/>
    </location>
</feature>
<keyword evidence="1" id="KW-0653">Protein transport</keyword>
<comment type="similarity">
    <text evidence="1">Belongs to the SDA1 family.</text>
</comment>
<feature type="region of interest" description="Disordered" evidence="2">
    <location>
        <begin position="510"/>
        <end position="642"/>
    </location>
</feature>
<proteinExistence type="inferred from homology"/>
<protein>
    <recommendedName>
        <fullName evidence="1">Protein SDA1</fullName>
    </recommendedName>
</protein>
<comment type="subcellular location">
    <subcellularLocation>
        <location evidence="1">Nucleus</location>
        <location evidence="1">Nucleolus</location>
    </subcellularLocation>
</comment>
<evidence type="ECO:0000313" key="4">
    <source>
        <dbReference type="EMBL" id="KAL2644731.1"/>
    </source>
</evidence>
<dbReference type="GO" id="GO:0015031">
    <property type="term" value="P:protein transport"/>
    <property type="evidence" value="ECO:0007669"/>
    <property type="project" value="UniProtKB-KW"/>
</dbReference>
<dbReference type="EMBL" id="JBHFFA010000002">
    <property type="protein sequence ID" value="KAL2644731.1"/>
    <property type="molecule type" value="Genomic_DNA"/>
</dbReference>
<evidence type="ECO:0000256" key="1">
    <source>
        <dbReference type="RuleBase" id="RU365057"/>
    </source>
</evidence>
<name>A0ABD1ZAL3_9MARC</name>
<feature type="compositionally biased region" description="Low complexity" evidence="2">
    <location>
        <begin position="613"/>
        <end position="641"/>
    </location>
</feature>
<reference evidence="4 5" key="1">
    <citation type="submission" date="2024-09" db="EMBL/GenBank/DDBJ databases">
        <title>Chromosome-scale assembly of Riccia fluitans.</title>
        <authorList>
            <person name="Paukszto L."/>
            <person name="Sawicki J."/>
            <person name="Karawczyk K."/>
            <person name="Piernik-Szablinska J."/>
            <person name="Szczecinska M."/>
            <person name="Mazdziarz M."/>
        </authorList>
    </citation>
    <scope>NUCLEOTIDE SEQUENCE [LARGE SCALE GENOMIC DNA]</scope>
    <source>
        <strain evidence="4">Rf_01</strain>
        <tissue evidence="4">Aerial parts of the thallus</tissue>
    </source>
</reference>
<feature type="compositionally biased region" description="Basic residues" evidence="2">
    <location>
        <begin position="296"/>
        <end position="306"/>
    </location>
</feature>
<dbReference type="PANTHER" id="PTHR12730:SF0">
    <property type="entry name" value="PROTEIN SDA1 HOMOLOG"/>
    <property type="match status" value="1"/>
</dbReference>
<feature type="compositionally biased region" description="Acidic residues" evidence="2">
    <location>
        <begin position="245"/>
        <end position="259"/>
    </location>
</feature>
<feature type="domain" description="SDA1 N-terminal" evidence="3">
    <location>
        <begin position="80"/>
        <end position="454"/>
    </location>
</feature>
<dbReference type="Pfam" id="PF08158">
    <property type="entry name" value="SDA1_HEAT"/>
    <property type="match status" value="1"/>
</dbReference>
<dbReference type="AlphaFoldDB" id="A0ABD1ZAL3"/>
<dbReference type="InterPro" id="IPR016024">
    <property type="entry name" value="ARM-type_fold"/>
</dbReference>
<evidence type="ECO:0000259" key="3">
    <source>
        <dbReference type="Pfam" id="PF08158"/>
    </source>
</evidence>
<dbReference type="GO" id="GO:0000055">
    <property type="term" value="P:ribosomal large subunit export from nucleus"/>
    <property type="evidence" value="ECO:0007669"/>
    <property type="project" value="UniProtKB-UniRule"/>
</dbReference>
<sequence length="811" mass="91195">MGGITAASGGRNINDGDLLSLQARMKKDPSGYEEELLLQLRHFDACISILLLQAPVQAPTGPNQAGESGPAKEVADVAMFLAHMAPFYPQHLKQLPQKLLQVLSNYQTLQPHLRRQLTQALILLRNRKKVELLEILPIFMDLQCVGDRVLRKLAFLHIIHDVRRTNLKHKNEQFNRSLQNQLFNILKSDDDVKAKRALVVLAELHRRKVWNDDRTANAICSACLHKSSRIMIASLRFLLGYDQEKEDQDDDESSDEEEEPGKSSVNVDRETIYKAYHKGTSSSKKKKQAKLQRVMRSMKKQQRNQSRKMEQGSHAPLQHVVDPQEFAEKLFTRLRSCNEKFEVKLMMMQVISRTVGIHRLMLLNFYPFLQRYIEPHQRDVTLVLAAVVQACHDLVPPDAIEPVIRQLVNHFVHDRARPEVIAVGLNVVREICIRVPLIMTPELLQDLALYKKNREKAVAAAARSVIAVYRELMPSMLAKKDRGRNADLTAKPKAYGEVSVATGVPGAELLLEEDDSENSDGEGLEDQDEDEEEVRATLEEDESGDEVPSDMDEEEEEEEEGEGQSSEDDEVEESDEEEQQEGDDEDGEDVEEKTPLRAKKKRKIEEVEGTPETPLTRATPGTPGTPGTPATTGTPVAPSTAQSLRNLKKLAAAKSVDPLEIKGKDGDGILSNEDFQHIRAMKAKRAAKEALSDHGLTKGGKKRKETAIKIRDPEDLSGRRVNPAVLEANVKRRAEKEERLALVKAGREDRTPYGSRIATKQKKTGGMSNKQKEKRKALPLAAIRSKVARNAERKRTRGRGNNFRGKKAWKS</sequence>
<comment type="function">
    <text evidence="1">Required for 60S pre-ribosomal subunits export to the cytoplasm.</text>
</comment>
<accession>A0ABD1ZAL3</accession>
<keyword evidence="1" id="KW-0690">Ribosome biogenesis</keyword>
<feature type="region of interest" description="Disordered" evidence="2">
    <location>
        <begin position="245"/>
        <end position="315"/>
    </location>
</feature>
<feature type="compositionally biased region" description="Acidic residues" evidence="2">
    <location>
        <begin position="510"/>
        <end position="591"/>
    </location>
</feature>
<gene>
    <name evidence="4" type="ORF">R1flu_012318</name>
</gene>
<organism evidence="4 5">
    <name type="scientific">Riccia fluitans</name>
    <dbReference type="NCBI Taxonomy" id="41844"/>
    <lineage>
        <taxon>Eukaryota</taxon>
        <taxon>Viridiplantae</taxon>
        <taxon>Streptophyta</taxon>
        <taxon>Embryophyta</taxon>
        <taxon>Marchantiophyta</taxon>
        <taxon>Marchantiopsida</taxon>
        <taxon>Marchantiidae</taxon>
        <taxon>Marchantiales</taxon>
        <taxon>Ricciaceae</taxon>
        <taxon>Riccia</taxon>
    </lineage>
</organism>
<evidence type="ECO:0000313" key="5">
    <source>
        <dbReference type="Proteomes" id="UP001605036"/>
    </source>
</evidence>
<dbReference type="InterPro" id="IPR012977">
    <property type="entry name" value="SDA1_N"/>
</dbReference>
<dbReference type="InterPro" id="IPR027312">
    <property type="entry name" value="Sda1"/>
</dbReference>
<dbReference type="GO" id="GO:0005730">
    <property type="term" value="C:nucleolus"/>
    <property type="evidence" value="ECO:0007669"/>
    <property type="project" value="UniProtKB-SubCell"/>
</dbReference>